<dbReference type="PANTHER" id="PTHR40072:SF1">
    <property type="entry name" value="MOLYBDOPTERIN-GUANINE DINUCLEOTIDE BIOSYNTHESIS ADAPTER PROTEIN"/>
    <property type="match status" value="1"/>
</dbReference>
<dbReference type="NCBIfam" id="TIGR00176">
    <property type="entry name" value="mobB"/>
    <property type="match status" value="1"/>
</dbReference>
<dbReference type="FunFam" id="3.40.50.300:FF:000920">
    <property type="entry name" value="Molybdopterin-guanine dinucleotide biosynthesis protein B"/>
    <property type="match status" value="1"/>
</dbReference>
<evidence type="ECO:0000259" key="1">
    <source>
        <dbReference type="Pfam" id="PF03205"/>
    </source>
</evidence>
<dbReference type="InterPro" id="IPR004435">
    <property type="entry name" value="MobB_dom"/>
</dbReference>
<organism evidence="2">
    <name type="scientific">hydrothermal vent metagenome</name>
    <dbReference type="NCBI Taxonomy" id="652676"/>
    <lineage>
        <taxon>unclassified sequences</taxon>
        <taxon>metagenomes</taxon>
        <taxon>ecological metagenomes</taxon>
    </lineage>
</organism>
<dbReference type="AlphaFoldDB" id="A0A3B1AH95"/>
<dbReference type="GO" id="GO:0005525">
    <property type="term" value="F:GTP binding"/>
    <property type="evidence" value="ECO:0007669"/>
    <property type="project" value="InterPro"/>
</dbReference>
<dbReference type="SUPFAM" id="SSF52540">
    <property type="entry name" value="P-loop containing nucleoside triphosphate hydrolases"/>
    <property type="match status" value="1"/>
</dbReference>
<dbReference type="CDD" id="cd03116">
    <property type="entry name" value="MobB"/>
    <property type="match status" value="1"/>
</dbReference>
<proteinExistence type="predicted"/>
<dbReference type="PANTHER" id="PTHR40072">
    <property type="entry name" value="MOLYBDOPTERIN-GUANINE DINUCLEOTIDE BIOSYNTHESIS ADAPTER PROTEIN-RELATED"/>
    <property type="match status" value="1"/>
</dbReference>
<dbReference type="Gene3D" id="3.40.50.300">
    <property type="entry name" value="P-loop containing nucleotide triphosphate hydrolases"/>
    <property type="match status" value="1"/>
</dbReference>
<dbReference type="GO" id="GO:0006777">
    <property type="term" value="P:Mo-molybdopterin cofactor biosynthetic process"/>
    <property type="evidence" value="ECO:0007669"/>
    <property type="project" value="InterPro"/>
</dbReference>
<protein>
    <submittedName>
        <fullName evidence="2">Molybdopterin-guanine dinucleotide biosynthesis protein MobB</fullName>
    </submittedName>
</protein>
<dbReference type="Pfam" id="PF03205">
    <property type="entry name" value="MobB"/>
    <property type="match status" value="1"/>
</dbReference>
<dbReference type="InterPro" id="IPR052539">
    <property type="entry name" value="MGD_biosynthesis_adapter"/>
</dbReference>
<dbReference type="EMBL" id="UOFS01000039">
    <property type="protein sequence ID" value="VAW98837.1"/>
    <property type="molecule type" value="Genomic_DNA"/>
</dbReference>
<name>A0A3B1AH95_9ZZZZ</name>
<sequence>MKNIKCPVVGFVAYSGTGKTTLLKKVIAILNSKNINLAVLKHAHHDFDIDIPGKDSYELRHAGASQILVASKNRWALITETLSEQTEPNLAILLQQLNHAELDLILVEGFKHEVFDKIELHRPSLGKATLFTKDSNIIAVASDKTESLKSSLPLLDINNATSITDFIIKNYDLD</sequence>
<evidence type="ECO:0000313" key="2">
    <source>
        <dbReference type="EMBL" id="VAW98837.1"/>
    </source>
</evidence>
<accession>A0A3B1AH95</accession>
<reference evidence="2" key="1">
    <citation type="submission" date="2018-06" db="EMBL/GenBank/DDBJ databases">
        <authorList>
            <person name="Zhirakovskaya E."/>
        </authorList>
    </citation>
    <scope>NUCLEOTIDE SEQUENCE</scope>
</reference>
<gene>
    <name evidence="2" type="ORF">MNBD_GAMMA22-1341</name>
</gene>
<dbReference type="InterPro" id="IPR027417">
    <property type="entry name" value="P-loop_NTPase"/>
</dbReference>
<feature type="domain" description="Molybdopterin-guanine dinucleotide biosynthesis protein B (MobB)" evidence="1">
    <location>
        <begin position="8"/>
        <end position="143"/>
    </location>
</feature>